<gene>
    <name evidence="1" type="ORF">PDE_04435</name>
</gene>
<organism evidence="1 2">
    <name type="scientific">Penicillium oxalicum (strain 114-2 / CGMCC 5302)</name>
    <name type="common">Penicillium decumbens</name>
    <dbReference type="NCBI Taxonomy" id="933388"/>
    <lineage>
        <taxon>Eukaryota</taxon>
        <taxon>Fungi</taxon>
        <taxon>Dikarya</taxon>
        <taxon>Ascomycota</taxon>
        <taxon>Pezizomycotina</taxon>
        <taxon>Eurotiomycetes</taxon>
        <taxon>Eurotiomycetidae</taxon>
        <taxon>Eurotiales</taxon>
        <taxon>Aspergillaceae</taxon>
        <taxon>Penicillium</taxon>
    </lineage>
</organism>
<protein>
    <submittedName>
        <fullName evidence="1">Uncharacterized protein</fullName>
    </submittedName>
</protein>
<proteinExistence type="predicted"/>
<dbReference type="Proteomes" id="UP000019376">
    <property type="component" value="Unassembled WGS sequence"/>
</dbReference>
<dbReference type="AlphaFoldDB" id="S7ZFN2"/>
<sequence length="79" mass="9022">MLISHDIVIIMKATDWWTLYNLNWGVVVDLKDFWALLDASSMTERPDRLNSPIKARSALLQEITAIGWFKAAKCARSVD</sequence>
<name>S7ZFN2_PENO1</name>
<reference evidence="1 2" key="1">
    <citation type="journal article" date="2013" name="PLoS ONE">
        <title>Genomic and secretomic analyses reveal unique features of the lignocellulolytic enzyme system of Penicillium decumbens.</title>
        <authorList>
            <person name="Liu G."/>
            <person name="Zhang L."/>
            <person name="Wei X."/>
            <person name="Zou G."/>
            <person name="Qin Y."/>
            <person name="Ma L."/>
            <person name="Li J."/>
            <person name="Zheng H."/>
            <person name="Wang S."/>
            <person name="Wang C."/>
            <person name="Xun L."/>
            <person name="Zhao G.-P."/>
            <person name="Zhou Z."/>
            <person name="Qu Y."/>
        </authorList>
    </citation>
    <scope>NUCLEOTIDE SEQUENCE [LARGE SCALE GENOMIC DNA]</scope>
    <source>
        <strain evidence="2">114-2 / CGMCC 5302</strain>
    </source>
</reference>
<dbReference type="HOGENOM" id="CLU_2606771_0_0_1"/>
<accession>S7ZFN2</accession>
<keyword evidence="2" id="KW-1185">Reference proteome</keyword>
<dbReference type="EMBL" id="KB644411">
    <property type="protein sequence ID" value="EPS29485.1"/>
    <property type="molecule type" value="Genomic_DNA"/>
</dbReference>
<evidence type="ECO:0000313" key="1">
    <source>
        <dbReference type="EMBL" id="EPS29485.1"/>
    </source>
</evidence>
<evidence type="ECO:0000313" key="2">
    <source>
        <dbReference type="Proteomes" id="UP000019376"/>
    </source>
</evidence>